<reference evidence="1" key="2">
    <citation type="submission" date="2020-11" db="EMBL/GenBank/DDBJ databases">
        <authorList>
            <person name="McCartney M.A."/>
            <person name="Auch B."/>
            <person name="Kono T."/>
            <person name="Mallez S."/>
            <person name="Becker A."/>
            <person name="Gohl D.M."/>
            <person name="Silverstein K.A.T."/>
            <person name="Koren S."/>
            <person name="Bechman K.B."/>
            <person name="Herman A."/>
            <person name="Abrahante J.E."/>
            <person name="Garbe J."/>
        </authorList>
    </citation>
    <scope>NUCLEOTIDE SEQUENCE</scope>
    <source>
        <strain evidence="1">Duluth1</strain>
        <tissue evidence="1">Whole animal</tissue>
    </source>
</reference>
<comment type="caution">
    <text evidence="1">The sequence shown here is derived from an EMBL/GenBank/DDBJ whole genome shotgun (WGS) entry which is preliminary data.</text>
</comment>
<name>A0A9D4RGW4_DREPO</name>
<reference evidence="1" key="1">
    <citation type="journal article" date="2019" name="bioRxiv">
        <title>The Genome of the Zebra Mussel, Dreissena polymorpha: A Resource for Invasive Species Research.</title>
        <authorList>
            <person name="McCartney M.A."/>
            <person name="Auch B."/>
            <person name="Kono T."/>
            <person name="Mallez S."/>
            <person name="Zhang Y."/>
            <person name="Obille A."/>
            <person name="Becker A."/>
            <person name="Abrahante J.E."/>
            <person name="Garbe J."/>
            <person name="Badalamenti J.P."/>
            <person name="Herman A."/>
            <person name="Mangelson H."/>
            <person name="Liachko I."/>
            <person name="Sullivan S."/>
            <person name="Sone E.D."/>
            <person name="Koren S."/>
            <person name="Silverstein K.A.T."/>
            <person name="Beckman K.B."/>
            <person name="Gohl D.M."/>
        </authorList>
    </citation>
    <scope>NUCLEOTIDE SEQUENCE</scope>
    <source>
        <strain evidence="1">Duluth1</strain>
        <tissue evidence="1">Whole animal</tissue>
    </source>
</reference>
<organism evidence="1 2">
    <name type="scientific">Dreissena polymorpha</name>
    <name type="common">Zebra mussel</name>
    <name type="synonym">Mytilus polymorpha</name>
    <dbReference type="NCBI Taxonomy" id="45954"/>
    <lineage>
        <taxon>Eukaryota</taxon>
        <taxon>Metazoa</taxon>
        <taxon>Spiralia</taxon>
        <taxon>Lophotrochozoa</taxon>
        <taxon>Mollusca</taxon>
        <taxon>Bivalvia</taxon>
        <taxon>Autobranchia</taxon>
        <taxon>Heteroconchia</taxon>
        <taxon>Euheterodonta</taxon>
        <taxon>Imparidentia</taxon>
        <taxon>Neoheterodontei</taxon>
        <taxon>Myida</taxon>
        <taxon>Dreissenoidea</taxon>
        <taxon>Dreissenidae</taxon>
        <taxon>Dreissena</taxon>
    </lineage>
</organism>
<dbReference type="Proteomes" id="UP000828390">
    <property type="component" value="Unassembled WGS sequence"/>
</dbReference>
<accession>A0A9D4RGW4</accession>
<gene>
    <name evidence="1" type="ORF">DPMN_031202</name>
</gene>
<dbReference type="AlphaFoldDB" id="A0A9D4RGW4"/>
<keyword evidence="2" id="KW-1185">Reference proteome</keyword>
<sequence>MINFVKSGETARRQPTQKTVILNGAIGWRMKVDLDNKLIFQSIVQTNLRQNIVLWSEEPTHHNRVECTFGNQMRGGLREEKSPSIQN</sequence>
<dbReference type="EMBL" id="JAIWYP010000002">
    <property type="protein sequence ID" value="KAH3868066.1"/>
    <property type="molecule type" value="Genomic_DNA"/>
</dbReference>
<evidence type="ECO:0000313" key="2">
    <source>
        <dbReference type="Proteomes" id="UP000828390"/>
    </source>
</evidence>
<proteinExistence type="predicted"/>
<protein>
    <submittedName>
        <fullName evidence="1">Uncharacterized protein</fullName>
    </submittedName>
</protein>
<evidence type="ECO:0000313" key="1">
    <source>
        <dbReference type="EMBL" id="KAH3868066.1"/>
    </source>
</evidence>